<protein>
    <submittedName>
        <fullName evidence="1">Uncharacterized protein</fullName>
    </submittedName>
</protein>
<comment type="caution">
    <text evidence="1">The sequence shown here is derived from an EMBL/GenBank/DDBJ whole genome shotgun (WGS) entry which is preliminary data.</text>
</comment>
<dbReference type="EMBL" id="JBHSJF010000001">
    <property type="protein sequence ID" value="MFC5066563.1"/>
    <property type="molecule type" value="Genomic_DNA"/>
</dbReference>
<evidence type="ECO:0000313" key="1">
    <source>
        <dbReference type="EMBL" id="MFC5066563.1"/>
    </source>
</evidence>
<sequence>MDHAQTQLTLFMDEPPALEPANDTGVVAPWEALDMVLSQPDPGWQLVAPRMEMHVRRRDGIEHTLIIAVPRSL</sequence>
<proteinExistence type="predicted"/>
<accession>A0ABV9YUP8</accession>
<organism evidence="1 2">
    <name type="scientific">Flaviflagellibacter deserti</name>
    <dbReference type="NCBI Taxonomy" id="2267266"/>
    <lineage>
        <taxon>Bacteria</taxon>
        <taxon>Pseudomonadati</taxon>
        <taxon>Pseudomonadota</taxon>
        <taxon>Alphaproteobacteria</taxon>
        <taxon>Hyphomicrobiales</taxon>
        <taxon>Flaviflagellibacter</taxon>
    </lineage>
</organism>
<dbReference type="RefSeq" id="WP_114955345.1">
    <property type="nucleotide sequence ID" value="NZ_JBHSJF010000001.1"/>
</dbReference>
<reference evidence="2" key="1">
    <citation type="journal article" date="2019" name="Int. J. Syst. Evol. Microbiol.">
        <title>The Global Catalogue of Microorganisms (GCM) 10K type strain sequencing project: providing services to taxonomists for standard genome sequencing and annotation.</title>
        <authorList>
            <consortium name="The Broad Institute Genomics Platform"/>
            <consortium name="The Broad Institute Genome Sequencing Center for Infectious Disease"/>
            <person name="Wu L."/>
            <person name="Ma J."/>
        </authorList>
    </citation>
    <scope>NUCLEOTIDE SEQUENCE [LARGE SCALE GENOMIC DNA]</scope>
    <source>
        <strain evidence="2">CGMCC 1.16444</strain>
    </source>
</reference>
<keyword evidence="2" id="KW-1185">Reference proteome</keyword>
<dbReference type="Proteomes" id="UP001595796">
    <property type="component" value="Unassembled WGS sequence"/>
</dbReference>
<evidence type="ECO:0000313" key="2">
    <source>
        <dbReference type="Proteomes" id="UP001595796"/>
    </source>
</evidence>
<gene>
    <name evidence="1" type="ORF">ACFPFW_00870</name>
</gene>
<name>A0ABV9YUP8_9HYPH</name>